<name>A0ABP9C1Z4_9ACTN</name>
<keyword evidence="3" id="KW-1185">Reference proteome</keyword>
<dbReference type="RefSeq" id="WP_345620736.1">
    <property type="nucleotide sequence ID" value="NZ_BAABIG010000033.1"/>
</dbReference>
<proteinExistence type="predicted"/>
<organism evidence="2 3">
    <name type="scientific">Streptomyces ziwulingensis</name>
    <dbReference type="NCBI Taxonomy" id="1045501"/>
    <lineage>
        <taxon>Bacteria</taxon>
        <taxon>Bacillati</taxon>
        <taxon>Actinomycetota</taxon>
        <taxon>Actinomycetes</taxon>
        <taxon>Kitasatosporales</taxon>
        <taxon>Streptomycetaceae</taxon>
        <taxon>Streptomyces</taxon>
    </lineage>
</organism>
<gene>
    <name evidence="2" type="ORF">GCM10023220_35850</name>
</gene>
<accession>A0ABP9C1Z4</accession>
<reference evidence="3" key="1">
    <citation type="journal article" date="2019" name="Int. J. Syst. Evol. Microbiol.">
        <title>The Global Catalogue of Microorganisms (GCM) 10K type strain sequencing project: providing services to taxonomists for standard genome sequencing and annotation.</title>
        <authorList>
            <consortium name="The Broad Institute Genomics Platform"/>
            <consortium name="The Broad Institute Genome Sequencing Center for Infectious Disease"/>
            <person name="Wu L."/>
            <person name="Ma J."/>
        </authorList>
    </citation>
    <scope>NUCLEOTIDE SEQUENCE [LARGE SCALE GENOMIC DNA]</scope>
    <source>
        <strain evidence="3">JCM 18081</strain>
    </source>
</reference>
<comment type="caution">
    <text evidence="2">The sequence shown here is derived from an EMBL/GenBank/DDBJ whole genome shotgun (WGS) entry which is preliminary data.</text>
</comment>
<dbReference type="EMBL" id="BAABIG010000033">
    <property type="protein sequence ID" value="GAA4803428.1"/>
    <property type="molecule type" value="Genomic_DNA"/>
</dbReference>
<feature type="region of interest" description="Disordered" evidence="1">
    <location>
        <begin position="13"/>
        <end position="66"/>
    </location>
</feature>
<dbReference type="Proteomes" id="UP001501265">
    <property type="component" value="Unassembled WGS sequence"/>
</dbReference>
<protein>
    <submittedName>
        <fullName evidence="2">Uncharacterized protein</fullName>
    </submittedName>
</protein>
<evidence type="ECO:0000313" key="3">
    <source>
        <dbReference type="Proteomes" id="UP001501265"/>
    </source>
</evidence>
<evidence type="ECO:0000313" key="2">
    <source>
        <dbReference type="EMBL" id="GAA4803428.1"/>
    </source>
</evidence>
<evidence type="ECO:0000256" key="1">
    <source>
        <dbReference type="SAM" id="MobiDB-lite"/>
    </source>
</evidence>
<sequence length="66" mass="6965">MLPFVHRVTKCDPADRDQHGHYVGAEPAISDHGPVEAACPRAVATSAGDTRPGNAPRQRRLVPPGG</sequence>